<dbReference type="Pfam" id="PF02410">
    <property type="entry name" value="RsfS"/>
    <property type="match status" value="1"/>
</dbReference>
<dbReference type="EMBL" id="MBPK01000043">
    <property type="protein sequence ID" value="PKT80284.1"/>
    <property type="molecule type" value="Genomic_DNA"/>
</dbReference>
<dbReference type="OrthoDB" id="9793681at2"/>
<keyword evidence="2" id="KW-0810">Translation regulation</keyword>
<reference evidence="3 4" key="1">
    <citation type="submission" date="2016-07" db="EMBL/GenBank/DDBJ databases">
        <title>Detection of Helicobacter winghamensis from caecal content of red fox (Vulpes vulpes).</title>
        <authorList>
            <person name="Zanoni R.G."/>
            <person name="Florio D."/>
            <person name="Caffara M."/>
            <person name="Renzi M."/>
            <person name="Parisi A."/>
            <person name="Pasquali F."/>
            <person name="Manfreda G."/>
        </authorList>
    </citation>
    <scope>NUCLEOTIDE SEQUENCE [LARGE SCALE GENOMIC DNA]</scope>
    <source>
        <strain evidence="3 4">295_13</strain>
    </source>
</reference>
<comment type="subunit">
    <text evidence="2">Interacts with ribosomal protein uL14 (rplN).</text>
</comment>
<keyword evidence="2" id="KW-0678">Repressor</keyword>
<comment type="similarity">
    <text evidence="1 2">Belongs to the Iojap/RsfS family.</text>
</comment>
<dbReference type="GO" id="GO:0042256">
    <property type="term" value="P:cytosolic ribosome assembly"/>
    <property type="evidence" value="ECO:0007669"/>
    <property type="project" value="UniProtKB-UniRule"/>
</dbReference>
<dbReference type="GO" id="GO:0090071">
    <property type="term" value="P:negative regulation of ribosome biogenesis"/>
    <property type="evidence" value="ECO:0007669"/>
    <property type="project" value="UniProtKB-UniRule"/>
</dbReference>
<dbReference type="Proteomes" id="UP000233350">
    <property type="component" value="Unassembled WGS sequence"/>
</dbReference>
<dbReference type="PANTHER" id="PTHR21043:SF0">
    <property type="entry name" value="MITOCHONDRIAL ASSEMBLY OF RIBOSOMAL LARGE SUBUNIT PROTEIN 1"/>
    <property type="match status" value="1"/>
</dbReference>
<dbReference type="InterPro" id="IPR043519">
    <property type="entry name" value="NT_sf"/>
</dbReference>
<comment type="caution">
    <text evidence="3">The sequence shown here is derived from an EMBL/GenBank/DDBJ whole genome shotgun (WGS) entry which is preliminary data.</text>
</comment>
<sequence>MQERKALVQEICQILEDKKAEDIEVFNLIGTDYFVDFVVITTALIDRHALALLDALKKPLKEKGESFYHIDDENPDWIVADLGDIIVHIFTENQRKKFNLEEFLQKLLKEKESVNV</sequence>
<keyword evidence="4" id="KW-1185">Reference proteome</keyword>
<accession>A0A2N3PI07</accession>
<dbReference type="NCBIfam" id="TIGR00090">
    <property type="entry name" value="rsfS_iojap_ybeB"/>
    <property type="match status" value="1"/>
</dbReference>
<dbReference type="GeneID" id="97290210"/>
<organism evidence="3 4">
    <name type="scientific">Helicobacter winghamensis</name>
    <dbReference type="NCBI Taxonomy" id="157268"/>
    <lineage>
        <taxon>Bacteria</taxon>
        <taxon>Pseudomonadati</taxon>
        <taxon>Campylobacterota</taxon>
        <taxon>Epsilonproteobacteria</taxon>
        <taxon>Campylobacterales</taxon>
        <taxon>Helicobacteraceae</taxon>
        <taxon>Helicobacter</taxon>
    </lineage>
</organism>
<keyword evidence="2" id="KW-0963">Cytoplasm</keyword>
<evidence type="ECO:0000256" key="2">
    <source>
        <dbReference type="HAMAP-Rule" id="MF_01477"/>
    </source>
</evidence>
<dbReference type="GO" id="GO:0005737">
    <property type="term" value="C:cytoplasm"/>
    <property type="evidence" value="ECO:0007669"/>
    <property type="project" value="UniProtKB-SubCell"/>
</dbReference>
<dbReference type="AlphaFoldDB" id="A0A2N3PI07"/>
<dbReference type="SUPFAM" id="SSF81301">
    <property type="entry name" value="Nucleotidyltransferase"/>
    <property type="match status" value="1"/>
</dbReference>
<comment type="function">
    <text evidence="2">Functions as a ribosomal silencing factor. Interacts with ribosomal protein uL14 (rplN), blocking formation of intersubunit bridge B8. Prevents association of the 30S and 50S ribosomal subunits and the formation of functional ribosomes, thus repressing translation.</text>
</comment>
<evidence type="ECO:0000313" key="3">
    <source>
        <dbReference type="EMBL" id="PKT80284.1"/>
    </source>
</evidence>
<comment type="subcellular location">
    <subcellularLocation>
        <location evidence="2">Cytoplasm</location>
    </subcellularLocation>
</comment>
<dbReference type="GO" id="GO:0017148">
    <property type="term" value="P:negative regulation of translation"/>
    <property type="evidence" value="ECO:0007669"/>
    <property type="project" value="UniProtKB-UniRule"/>
</dbReference>
<dbReference type="GO" id="GO:0043023">
    <property type="term" value="F:ribosomal large subunit binding"/>
    <property type="evidence" value="ECO:0007669"/>
    <property type="project" value="TreeGrafter"/>
</dbReference>
<protein>
    <recommendedName>
        <fullName evidence="2">Ribosomal silencing factor RsfS</fullName>
    </recommendedName>
</protein>
<proteinExistence type="inferred from homology"/>
<dbReference type="HAMAP" id="MF_01477">
    <property type="entry name" value="Iojap_RsfS"/>
    <property type="match status" value="1"/>
</dbReference>
<dbReference type="RefSeq" id="WP_040498538.1">
    <property type="nucleotide sequence ID" value="NZ_CABKOI010000020.1"/>
</dbReference>
<name>A0A2N3PI07_9HELI</name>
<dbReference type="PANTHER" id="PTHR21043">
    <property type="entry name" value="IOJAP SUPERFAMILY ORTHOLOG"/>
    <property type="match status" value="1"/>
</dbReference>
<dbReference type="Gene3D" id="3.30.460.10">
    <property type="entry name" value="Beta Polymerase, domain 2"/>
    <property type="match status" value="1"/>
</dbReference>
<evidence type="ECO:0000313" key="4">
    <source>
        <dbReference type="Proteomes" id="UP000233350"/>
    </source>
</evidence>
<dbReference type="InterPro" id="IPR004394">
    <property type="entry name" value="Iojap/RsfS/C7orf30"/>
</dbReference>
<evidence type="ECO:0000256" key="1">
    <source>
        <dbReference type="ARBA" id="ARBA00010574"/>
    </source>
</evidence>
<gene>
    <name evidence="2" type="primary">rsfS</name>
    <name evidence="3" type="ORF">BCM31_02780</name>
</gene>